<evidence type="ECO:0000313" key="1">
    <source>
        <dbReference type="EMBL" id="PLN83492.1"/>
    </source>
</evidence>
<dbReference type="Proteomes" id="UP000235023">
    <property type="component" value="Unassembled WGS sequence"/>
</dbReference>
<reference evidence="2" key="1">
    <citation type="submission" date="2017-12" db="EMBL/GenBank/DDBJ databases">
        <authorList>
            <consortium name="DOE Joint Genome Institute"/>
            <person name="Mondo S.J."/>
            <person name="Kjaerbolling I."/>
            <person name="Vesth T.C."/>
            <person name="Frisvad J.C."/>
            <person name="Nybo J.L."/>
            <person name="Theobald S."/>
            <person name="Kuo A."/>
            <person name="Bowyer P."/>
            <person name="Matsuda Y."/>
            <person name="Lyhne E.K."/>
            <person name="Kogle M.E."/>
            <person name="Clum A."/>
            <person name="Lipzen A."/>
            <person name="Salamov A."/>
            <person name="Ngan C.Y."/>
            <person name="Daum C."/>
            <person name="Chiniquy J."/>
            <person name="Barry K."/>
            <person name="LaButti K."/>
            <person name="Haridas S."/>
            <person name="Simmons B.A."/>
            <person name="Magnuson J.K."/>
            <person name="Mortensen U.H."/>
            <person name="Larsen T.O."/>
            <person name="Grigoriev I.V."/>
            <person name="Baker S.E."/>
            <person name="Andersen M.R."/>
            <person name="Nordberg H.P."/>
            <person name="Cantor M.N."/>
            <person name="Hua S.X."/>
        </authorList>
    </citation>
    <scope>NUCLEOTIDE SEQUENCE [LARGE SCALE GENOMIC DNA]</scope>
    <source>
        <strain evidence="2">IBT 19404</strain>
    </source>
</reference>
<accession>A0A2J5I112</accession>
<dbReference type="AlphaFoldDB" id="A0A2J5I112"/>
<organism evidence="1 2">
    <name type="scientific">Aspergillus taichungensis</name>
    <dbReference type="NCBI Taxonomy" id="482145"/>
    <lineage>
        <taxon>Eukaryota</taxon>
        <taxon>Fungi</taxon>
        <taxon>Dikarya</taxon>
        <taxon>Ascomycota</taxon>
        <taxon>Pezizomycotina</taxon>
        <taxon>Eurotiomycetes</taxon>
        <taxon>Eurotiomycetidae</taxon>
        <taxon>Eurotiales</taxon>
        <taxon>Aspergillaceae</taxon>
        <taxon>Aspergillus</taxon>
        <taxon>Aspergillus subgen. Circumdati</taxon>
    </lineage>
</organism>
<proteinExistence type="predicted"/>
<sequence>MFVWSWGGTPLARLACIFSLSSWLNMLSARVQHFLHSYHSIHVLTDKEPFAMFIVPLRSCIAINCLEGPLKLDGLARFADITIHSSASRPRLVFHMREVTSRTGDHCHYRQH</sequence>
<name>A0A2J5I112_9EURO</name>
<protein>
    <submittedName>
        <fullName evidence="1">Uncharacterized protein</fullName>
    </submittedName>
</protein>
<dbReference type="EMBL" id="KZ559518">
    <property type="protein sequence ID" value="PLN83492.1"/>
    <property type="molecule type" value="Genomic_DNA"/>
</dbReference>
<keyword evidence="2" id="KW-1185">Reference proteome</keyword>
<gene>
    <name evidence="1" type="ORF">BDW42DRAFT_63642</name>
</gene>
<evidence type="ECO:0000313" key="2">
    <source>
        <dbReference type="Proteomes" id="UP000235023"/>
    </source>
</evidence>